<proteinExistence type="predicted"/>
<evidence type="ECO:0008006" key="3">
    <source>
        <dbReference type="Google" id="ProtNLM"/>
    </source>
</evidence>
<accession>A0ABR0R5Q5</accession>
<name>A0ABR0R5Q5_GOSAR</name>
<reference evidence="1 2" key="1">
    <citation type="submission" date="2023-03" db="EMBL/GenBank/DDBJ databases">
        <title>WGS of Gossypium arboreum.</title>
        <authorList>
            <person name="Yu D."/>
        </authorList>
    </citation>
    <scope>NUCLEOTIDE SEQUENCE [LARGE SCALE GENOMIC DNA]</scope>
    <source>
        <tissue evidence="1">Leaf</tissue>
    </source>
</reference>
<evidence type="ECO:0000313" key="2">
    <source>
        <dbReference type="Proteomes" id="UP001358586"/>
    </source>
</evidence>
<dbReference type="EMBL" id="JARKNE010000001">
    <property type="protein sequence ID" value="KAK5846915.1"/>
    <property type="molecule type" value="Genomic_DNA"/>
</dbReference>
<comment type="caution">
    <text evidence="1">The sequence shown here is derived from an EMBL/GenBank/DDBJ whole genome shotgun (WGS) entry which is preliminary data.</text>
</comment>
<protein>
    <recommendedName>
        <fullName evidence="3">Retrovirus-related Pol polyprotein from transposon TNT 1-94</fullName>
    </recommendedName>
</protein>
<organism evidence="1 2">
    <name type="scientific">Gossypium arboreum</name>
    <name type="common">Tree cotton</name>
    <name type="synonym">Gossypium nanking</name>
    <dbReference type="NCBI Taxonomy" id="29729"/>
    <lineage>
        <taxon>Eukaryota</taxon>
        <taxon>Viridiplantae</taxon>
        <taxon>Streptophyta</taxon>
        <taxon>Embryophyta</taxon>
        <taxon>Tracheophyta</taxon>
        <taxon>Spermatophyta</taxon>
        <taxon>Magnoliopsida</taxon>
        <taxon>eudicotyledons</taxon>
        <taxon>Gunneridae</taxon>
        <taxon>Pentapetalae</taxon>
        <taxon>rosids</taxon>
        <taxon>malvids</taxon>
        <taxon>Malvales</taxon>
        <taxon>Malvaceae</taxon>
        <taxon>Malvoideae</taxon>
        <taxon>Gossypium</taxon>
    </lineage>
</organism>
<keyword evidence="2" id="KW-1185">Reference proteome</keyword>
<dbReference type="Proteomes" id="UP001358586">
    <property type="component" value="Chromosome 1"/>
</dbReference>
<gene>
    <name evidence="1" type="ORF">PVK06_003216</name>
</gene>
<sequence length="77" mass="8723">MDDVWYFNSDCSWHMTNCQYGKVIFGDGKKGQILGKCNFNVLEMPRLKNVLRLKANLTSIVNWVTKGSLSTLPKIGV</sequence>
<evidence type="ECO:0000313" key="1">
    <source>
        <dbReference type="EMBL" id="KAK5846915.1"/>
    </source>
</evidence>